<dbReference type="InterPro" id="IPR050624">
    <property type="entry name" value="HTH-type_Tx_Regulator"/>
</dbReference>
<name>A0A846Y576_9NOCA</name>
<keyword evidence="1 2" id="KW-0238">DNA-binding</keyword>
<dbReference type="PANTHER" id="PTHR43479:SF11">
    <property type="entry name" value="ACREF_ENVCD OPERON REPRESSOR-RELATED"/>
    <property type="match status" value="1"/>
</dbReference>
<evidence type="ECO:0000313" key="5">
    <source>
        <dbReference type="EMBL" id="NKY53997.1"/>
    </source>
</evidence>
<feature type="domain" description="HTH tetR-type" evidence="4">
    <location>
        <begin position="10"/>
        <end position="70"/>
    </location>
</feature>
<proteinExistence type="predicted"/>
<organism evidence="5 6">
    <name type="scientific">Nocardia vermiculata</name>
    <dbReference type="NCBI Taxonomy" id="257274"/>
    <lineage>
        <taxon>Bacteria</taxon>
        <taxon>Bacillati</taxon>
        <taxon>Actinomycetota</taxon>
        <taxon>Actinomycetes</taxon>
        <taxon>Mycobacteriales</taxon>
        <taxon>Nocardiaceae</taxon>
        <taxon>Nocardia</taxon>
    </lineage>
</organism>
<dbReference type="GO" id="GO:0003677">
    <property type="term" value="F:DNA binding"/>
    <property type="evidence" value="ECO:0007669"/>
    <property type="project" value="UniProtKB-UniRule"/>
</dbReference>
<evidence type="ECO:0000313" key="6">
    <source>
        <dbReference type="Proteomes" id="UP000565711"/>
    </source>
</evidence>
<evidence type="ECO:0000259" key="4">
    <source>
        <dbReference type="PROSITE" id="PS50977"/>
    </source>
</evidence>
<dbReference type="InterPro" id="IPR001647">
    <property type="entry name" value="HTH_TetR"/>
</dbReference>
<sequence length="223" mass="24743">MPSRRRLTPEQRRDELMDAGAQLFGERAYDEIAMEDIAARATASRALMYHYFPTKGDFFAAIWKRAHDRLLAELRIDPGEPVRTAVYRALAAHLDFYQAHTPLVLIANRSALAADPAVRGPVNADLETLCERILDACGATGHTREIASTALTGWIAFIREVCVEWLERRHLSRDEVLRMCMAVLDATAGAHLALTAPPQRLDASAPSGVSSASRVRRIHSDRS</sequence>
<dbReference type="RefSeq" id="WP_084474160.1">
    <property type="nucleotide sequence ID" value="NZ_JAAXOP010000023.1"/>
</dbReference>
<dbReference type="Proteomes" id="UP000565711">
    <property type="component" value="Unassembled WGS sequence"/>
</dbReference>
<dbReference type="PROSITE" id="PS50977">
    <property type="entry name" value="HTH_TETR_2"/>
    <property type="match status" value="1"/>
</dbReference>
<evidence type="ECO:0000256" key="3">
    <source>
        <dbReference type="SAM" id="MobiDB-lite"/>
    </source>
</evidence>
<gene>
    <name evidence="5" type="ORF">HGA08_27765</name>
</gene>
<accession>A0A846Y576</accession>
<feature type="DNA-binding region" description="H-T-H motif" evidence="2">
    <location>
        <begin position="33"/>
        <end position="52"/>
    </location>
</feature>
<comment type="caution">
    <text evidence="5">The sequence shown here is derived from an EMBL/GenBank/DDBJ whole genome shotgun (WGS) entry which is preliminary data.</text>
</comment>
<evidence type="ECO:0000256" key="1">
    <source>
        <dbReference type="ARBA" id="ARBA00023125"/>
    </source>
</evidence>
<dbReference type="PANTHER" id="PTHR43479">
    <property type="entry name" value="ACREF/ENVCD OPERON REPRESSOR-RELATED"/>
    <property type="match status" value="1"/>
</dbReference>
<dbReference type="PRINTS" id="PR00455">
    <property type="entry name" value="HTHTETR"/>
</dbReference>
<reference evidence="5 6" key="1">
    <citation type="submission" date="2020-04" db="EMBL/GenBank/DDBJ databases">
        <title>MicrobeNet Type strains.</title>
        <authorList>
            <person name="Nicholson A.C."/>
        </authorList>
    </citation>
    <scope>NUCLEOTIDE SEQUENCE [LARGE SCALE GENOMIC DNA]</scope>
    <source>
        <strain evidence="5 6">JCM 12354</strain>
    </source>
</reference>
<dbReference type="AlphaFoldDB" id="A0A846Y576"/>
<protein>
    <submittedName>
        <fullName evidence="5">TetR/AcrR family transcriptional regulator</fullName>
    </submittedName>
</protein>
<dbReference type="InterPro" id="IPR009057">
    <property type="entry name" value="Homeodomain-like_sf"/>
</dbReference>
<dbReference type="EMBL" id="JAAXOP010000023">
    <property type="protein sequence ID" value="NKY53997.1"/>
    <property type="molecule type" value="Genomic_DNA"/>
</dbReference>
<dbReference type="Gene3D" id="1.10.357.10">
    <property type="entry name" value="Tetracycline Repressor, domain 2"/>
    <property type="match status" value="1"/>
</dbReference>
<dbReference type="SUPFAM" id="SSF46689">
    <property type="entry name" value="Homeodomain-like"/>
    <property type="match status" value="1"/>
</dbReference>
<keyword evidence="6" id="KW-1185">Reference proteome</keyword>
<feature type="region of interest" description="Disordered" evidence="3">
    <location>
        <begin position="201"/>
        <end position="223"/>
    </location>
</feature>
<evidence type="ECO:0000256" key="2">
    <source>
        <dbReference type="PROSITE-ProRule" id="PRU00335"/>
    </source>
</evidence>
<dbReference type="Pfam" id="PF00440">
    <property type="entry name" value="TetR_N"/>
    <property type="match status" value="1"/>
</dbReference>